<proteinExistence type="predicted"/>
<feature type="binding site" evidence="1">
    <location>
        <position position="171"/>
    </location>
    <ligand>
        <name>Zn(2+)</name>
        <dbReference type="ChEBI" id="CHEBI:29105"/>
    </ligand>
</feature>
<dbReference type="EMBL" id="FN654423">
    <property type="protein sequence ID" value="CBY33493.1"/>
    <property type="molecule type" value="Genomic_DNA"/>
</dbReference>
<dbReference type="Pfam" id="PF03637">
    <property type="entry name" value="Mob1_phocein"/>
    <property type="match status" value="1"/>
</dbReference>
<gene>
    <name evidence="3" type="ORF">GSOID_T00021413001</name>
</gene>
<dbReference type="PANTHER" id="PTHR22599">
    <property type="entry name" value="MPS ONE BINDER KINASE ACTIVATOR-LIKE MOB"/>
    <property type="match status" value="1"/>
</dbReference>
<keyword evidence="1" id="KW-0862">Zinc</keyword>
<feature type="binding site" evidence="1">
    <location>
        <position position="166"/>
    </location>
    <ligand>
        <name>Zn(2+)</name>
        <dbReference type="ChEBI" id="CHEBI:29105"/>
    </ligand>
</feature>
<evidence type="ECO:0000256" key="1">
    <source>
        <dbReference type="PIRSR" id="PIRSR605301-1"/>
    </source>
</evidence>
<feature type="binding site" evidence="1">
    <location>
        <position position="81"/>
    </location>
    <ligand>
        <name>Zn(2+)</name>
        <dbReference type="ChEBI" id="CHEBI:29105"/>
    </ligand>
</feature>
<organism evidence="3">
    <name type="scientific">Oikopleura dioica</name>
    <name type="common">Tunicate</name>
    <dbReference type="NCBI Taxonomy" id="34765"/>
    <lineage>
        <taxon>Eukaryota</taxon>
        <taxon>Metazoa</taxon>
        <taxon>Chordata</taxon>
        <taxon>Tunicata</taxon>
        <taxon>Appendicularia</taxon>
        <taxon>Copelata</taxon>
        <taxon>Oikopleuridae</taxon>
        <taxon>Oikopleura</taxon>
    </lineage>
</organism>
<feature type="binding site" evidence="1">
    <location>
        <position position="86"/>
    </location>
    <ligand>
        <name>Zn(2+)</name>
        <dbReference type="ChEBI" id="CHEBI:29105"/>
    </ligand>
</feature>
<evidence type="ECO:0000256" key="2">
    <source>
        <dbReference type="SAM" id="MobiDB-lite"/>
    </source>
</evidence>
<keyword evidence="1" id="KW-0479">Metal-binding</keyword>
<evidence type="ECO:0000313" key="3">
    <source>
        <dbReference type="EMBL" id="CBY33493.1"/>
    </source>
</evidence>
<dbReference type="Gene3D" id="1.20.140.30">
    <property type="entry name" value="MOB kinase activator"/>
    <property type="match status" value="1"/>
</dbReference>
<dbReference type="InterPro" id="IPR005301">
    <property type="entry name" value="MOB_kinase_act_fam"/>
</dbReference>
<dbReference type="Proteomes" id="UP000011014">
    <property type="component" value="Unassembled WGS sequence"/>
</dbReference>
<sequence length="255" mass="30143">MQGLIDIFKPERTFRPQRKFTRDSKRGLLFEKAQATLGLQLCMSDMVVVPPGEDKYEWIAVHAVDFFNRISLIFGTLTETCLSSTCPAMSHSNGSKRWDWKWQDNVRYKKPTRLPAPEYIFQLMNWVEHELNDDELFPLSSAEPWPRDFMRRIQRIFTRLHRVFVHVYYSHFRRIQEIAGEAQVIFFLVNYCYKHFWFFVNAHALIPQSELEPLADLASRICRKRKDYPDNIPPGLIPSTPPKPHKSSLFGYKKS</sequence>
<feature type="region of interest" description="Disordered" evidence="2">
    <location>
        <begin position="232"/>
        <end position="255"/>
    </location>
</feature>
<reference evidence="3" key="1">
    <citation type="journal article" date="2010" name="Science">
        <title>Plasticity of animal genome architecture unmasked by rapid evolution of a pelagic tunicate.</title>
        <authorList>
            <person name="Denoeud F."/>
            <person name="Henriet S."/>
            <person name="Mungpakdee S."/>
            <person name="Aury J.M."/>
            <person name="Da Silva C."/>
            <person name="Brinkmann H."/>
            <person name="Mikhaleva J."/>
            <person name="Olsen L.C."/>
            <person name="Jubin C."/>
            <person name="Canestro C."/>
            <person name="Bouquet J.M."/>
            <person name="Danks G."/>
            <person name="Poulain J."/>
            <person name="Campsteijn C."/>
            <person name="Adamski M."/>
            <person name="Cross I."/>
            <person name="Yadetie F."/>
            <person name="Muffato M."/>
            <person name="Louis A."/>
            <person name="Butcher S."/>
            <person name="Tsagkogeorga G."/>
            <person name="Konrad A."/>
            <person name="Singh S."/>
            <person name="Jensen M.F."/>
            <person name="Cong E.H."/>
            <person name="Eikeseth-Otteraa H."/>
            <person name="Noel B."/>
            <person name="Anthouard V."/>
            <person name="Porcel B.M."/>
            <person name="Kachouri-Lafond R."/>
            <person name="Nishino A."/>
            <person name="Ugolini M."/>
            <person name="Chourrout P."/>
            <person name="Nishida H."/>
            <person name="Aasland R."/>
            <person name="Huzurbazar S."/>
            <person name="Westhof E."/>
            <person name="Delsuc F."/>
            <person name="Lehrach H."/>
            <person name="Reinhardt R."/>
            <person name="Weissenbach J."/>
            <person name="Roy S.W."/>
            <person name="Artiguenave F."/>
            <person name="Postlethwait J.H."/>
            <person name="Manak J.R."/>
            <person name="Thompson E.M."/>
            <person name="Jaillon O."/>
            <person name="Du Pasquier L."/>
            <person name="Boudinot P."/>
            <person name="Liberles D.A."/>
            <person name="Volff J.N."/>
            <person name="Philippe H."/>
            <person name="Lenhard B."/>
            <person name="Roest Crollius H."/>
            <person name="Wincker P."/>
            <person name="Chourrout D."/>
        </authorList>
    </citation>
    <scope>NUCLEOTIDE SEQUENCE [LARGE SCALE GENOMIC DNA]</scope>
</reference>
<dbReference type="AlphaFoldDB" id="E4YD82"/>
<accession>E4YD82</accession>
<protein>
    <submittedName>
        <fullName evidence="3">Uncharacterized protein</fullName>
    </submittedName>
</protein>
<name>E4YD82_OIKDI</name>
<dbReference type="SMART" id="SM01388">
    <property type="entry name" value="Mob1_phocein"/>
    <property type="match status" value="1"/>
</dbReference>
<dbReference type="InterPro" id="IPR036703">
    <property type="entry name" value="MOB_kinase_act_sf"/>
</dbReference>
<dbReference type="SUPFAM" id="SSF101152">
    <property type="entry name" value="Mob1/phocein"/>
    <property type="match status" value="1"/>
</dbReference>
<feature type="compositionally biased region" description="Pro residues" evidence="2">
    <location>
        <begin position="232"/>
        <end position="242"/>
    </location>
</feature>